<gene>
    <name evidence="1" type="ORF">PBRASI_LOCUS6019</name>
</gene>
<keyword evidence="2" id="KW-1185">Reference proteome</keyword>
<name>A0A9N9BM98_9GLOM</name>
<dbReference type="AlphaFoldDB" id="A0A9N9BM98"/>
<sequence length="99" mass="11208">MDLRRYNFIRDHGDIIDWGHSTTRNETGHFAGALECMPHGNLNSLANGEQLLKVDNGGISLRKTSLRRACSELSPSEKHPFAERAPSYCKKISYILTKY</sequence>
<proteinExistence type="predicted"/>
<dbReference type="Proteomes" id="UP000789739">
    <property type="component" value="Unassembled WGS sequence"/>
</dbReference>
<reference evidence="1" key="1">
    <citation type="submission" date="2021-06" db="EMBL/GenBank/DDBJ databases">
        <authorList>
            <person name="Kallberg Y."/>
            <person name="Tangrot J."/>
            <person name="Rosling A."/>
        </authorList>
    </citation>
    <scope>NUCLEOTIDE SEQUENCE</scope>
    <source>
        <strain evidence="1">BR232B</strain>
    </source>
</reference>
<evidence type="ECO:0000313" key="1">
    <source>
        <dbReference type="EMBL" id="CAG8569436.1"/>
    </source>
</evidence>
<evidence type="ECO:0000313" key="2">
    <source>
        <dbReference type="Proteomes" id="UP000789739"/>
    </source>
</evidence>
<organism evidence="1 2">
    <name type="scientific">Paraglomus brasilianum</name>
    <dbReference type="NCBI Taxonomy" id="144538"/>
    <lineage>
        <taxon>Eukaryota</taxon>
        <taxon>Fungi</taxon>
        <taxon>Fungi incertae sedis</taxon>
        <taxon>Mucoromycota</taxon>
        <taxon>Glomeromycotina</taxon>
        <taxon>Glomeromycetes</taxon>
        <taxon>Paraglomerales</taxon>
        <taxon>Paraglomeraceae</taxon>
        <taxon>Paraglomus</taxon>
    </lineage>
</organism>
<protein>
    <submittedName>
        <fullName evidence="1">1966_t:CDS:1</fullName>
    </submittedName>
</protein>
<accession>A0A9N9BM98</accession>
<comment type="caution">
    <text evidence="1">The sequence shown here is derived from an EMBL/GenBank/DDBJ whole genome shotgun (WGS) entry which is preliminary data.</text>
</comment>
<dbReference type="EMBL" id="CAJVPI010000757">
    <property type="protein sequence ID" value="CAG8569436.1"/>
    <property type="molecule type" value="Genomic_DNA"/>
</dbReference>